<proteinExistence type="predicted"/>
<dbReference type="InterPro" id="IPR003593">
    <property type="entry name" value="AAA+_ATPase"/>
</dbReference>
<feature type="domain" description="ABC transporter" evidence="5">
    <location>
        <begin position="4"/>
        <end position="241"/>
    </location>
</feature>
<evidence type="ECO:0000256" key="4">
    <source>
        <dbReference type="SAM" id="Coils"/>
    </source>
</evidence>
<keyword evidence="2" id="KW-0547">Nucleotide-binding</keyword>
<name>A0A285LWI5_9NOCA</name>
<dbReference type="SUPFAM" id="SSF52540">
    <property type="entry name" value="P-loop containing nucleoside triphosphate hydrolases"/>
    <property type="match status" value="2"/>
</dbReference>
<sequence>MTFLSLSDLTFSWPDGTPVFEGLGAVFPAGHIGLVGVNGAGKSTLLRLIAGELTPARGSVTVSGHLGYLRQDLGLADGQRVDAVLGIDSVRKALHRIESGAGDERDFETVGAAWDVEERAVALLGRLGLHYVADSAAGLDRRLDTLSGGETVLLGLVAELLAEPDVLLLDEPTNNLDHVARERLYEVIGQFSGTVLTVSHDRELLDRMDAIAELRAGELRLFGGNYSDYERMVEAEQQAARSAVREARNDVRRQAQELVETRVKLDRRQRYAKKQAENMPKILAGARKRAAQVSAGKLRNTHIERLDTAKEQLQQAEELVRDDKEIRIELPDTRLYPGQEVLALDEVTLACGPTVTLRVSGPERIALTGRNGIGKSTLLRRIAQAPPKVPWRMLPQRLDVFDASRSVFENVSAAAPEATPLRIRAHLARFLFRGGDADVAAGALSGGERLRAALAMLLLAEPAPKLLLLDEPTNNLDLPSLRHLTQALAGFEGALIVVSHDPRFLDDIGVTRRLELTEEGLVDAERIVEKGVPEAEPTV</sequence>
<evidence type="ECO:0000256" key="3">
    <source>
        <dbReference type="ARBA" id="ARBA00022840"/>
    </source>
</evidence>
<dbReference type="PANTHER" id="PTHR19211:SF6">
    <property type="entry name" value="BLL7188 PROTEIN"/>
    <property type="match status" value="1"/>
</dbReference>
<dbReference type="InterPro" id="IPR003439">
    <property type="entry name" value="ABC_transporter-like_ATP-bd"/>
</dbReference>
<dbReference type="PANTHER" id="PTHR19211">
    <property type="entry name" value="ATP-BINDING TRANSPORT PROTEIN-RELATED"/>
    <property type="match status" value="1"/>
</dbReference>
<gene>
    <name evidence="6" type="ORF">SAMN04244553_6307</name>
</gene>
<feature type="coiled-coil region" evidence="4">
    <location>
        <begin position="299"/>
        <end position="326"/>
    </location>
</feature>
<dbReference type="EMBL" id="OBEG01000008">
    <property type="protein sequence ID" value="SNY89299.1"/>
    <property type="molecule type" value="Genomic_DNA"/>
</dbReference>
<dbReference type="GO" id="GO:0016887">
    <property type="term" value="F:ATP hydrolysis activity"/>
    <property type="evidence" value="ECO:0007669"/>
    <property type="project" value="InterPro"/>
</dbReference>
<dbReference type="FunFam" id="3.40.50.300:FF:001320">
    <property type="entry name" value="Heme ABC transporter ATP-binding protein"/>
    <property type="match status" value="1"/>
</dbReference>
<dbReference type="STRING" id="1379680.GCA_001612615_01003"/>
<dbReference type="AlphaFoldDB" id="A0A285LWI5"/>
<dbReference type="Gene3D" id="3.40.50.300">
    <property type="entry name" value="P-loop containing nucleotide triphosphate hydrolases"/>
    <property type="match status" value="2"/>
</dbReference>
<keyword evidence="7" id="KW-1185">Reference proteome</keyword>
<dbReference type="OrthoDB" id="4500804at2"/>
<reference evidence="7" key="1">
    <citation type="submission" date="2017-09" db="EMBL/GenBank/DDBJ databases">
        <authorList>
            <person name="Varghese N."/>
            <person name="Submissions S."/>
        </authorList>
    </citation>
    <scope>NUCLEOTIDE SEQUENCE [LARGE SCALE GENOMIC DNA]</scope>
    <source>
        <strain evidence="7">DSM 45537</strain>
    </source>
</reference>
<keyword evidence="4" id="KW-0175">Coiled coil</keyword>
<protein>
    <submittedName>
        <fullName evidence="6">ATPase components of ABC transporters with duplicated ATPase domains</fullName>
    </submittedName>
</protein>
<dbReference type="RefSeq" id="WP_097248021.1">
    <property type="nucleotide sequence ID" value="NZ_OBEG01000008.1"/>
</dbReference>
<keyword evidence="3" id="KW-0067">ATP-binding</keyword>
<keyword evidence="1" id="KW-0677">Repeat</keyword>
<dbReference type="PROSITE" id="PS50893">
    <property type="entry name" value="ABC_TRANSPORTER_2"/>
    <property type="match status" value="1"/>
</dbReference>
<evidence type="ECO:0000256" key="2">
    <source>
        <dbReference type="ARBA" id="ARBA00022741"/>
    </source>
</evidence>
<evidence type="ECO:0000313" key="6">
    <source>
        <dbReference type="EMBL" id="SNY89299.1"/>
    </source>
</evidence>
<evidence type="ECO:0000259" key="5">
    <source>
        <dbReference type="PROSITE" id="PS50893"/>
    </source>
</evidence>
<accession>A0A285LWI5</accession>
<organism evidence="6 7">
    <name type="scientific">Nocardia amikacinitolerans</name>
    <dbReference type="NCBI Taxonomy" id="756689"/>
    <lineage>
        <taxon>Bacteria</taxon>
        <taxon>Bacillati</taxon>
        <taxon>Actinomycetota</taxon>
        <taxon>Actinomycetes</taxon>
        <taxon>Mycobacteriales</taxon>
        <taxon>Nocardiaceae</taxon>
        <taxon>Nocardia</taxon>
    </lineage>
</organism>
<dbReference type="Proteomes" id="UP000219565">
    <property type="component" value="Unassembled WGS sequence"/>
</dbReference>
<dbReference type="Pfam" id="PF00005">
    <property type="entry name" value="ABC_tran"/>
    <property type="match status" value="2"/>
</dbReference>
<evidence type="ECO:0000313" key="7">
    <source>
        <dbReference type="Proteomes" id="UP000219565"/>
    </source>
</evidence>
<dbReference type="InterPro" id="IPR050611">
    <property type="entry name" value="ABCF"/>
</dbReference>
<evidence type="ECO:0000256" key="1">
    <source>
        <dbReference type="ARBA" id="ARBA00022737"/>
    </source>
</evidence>
<dbReference type="GO" id="GO:0005524">
    <property type="term" value="F:ATP binding"/>
    <property type="evidence" value="ECO:0007669"/>
    <property type="project" value="UniProtKB-KW"/>
</dbReference>
<dbReference type="InterPro" id="IPR027417">
    <property type="entry name" value="P-loop_NTPase"/>
</dbReference>
<dbReference type="SMART" id="SM00382">
    <property type="entry name" value="AAA"/>
    <property type="match status" value="2"/>
</dbReference>